<gene>
    <name evidence="2" type="ORF">HMPREF9296_1377</name>
</gene>
<protein>
    <submittedName>
        <fullName evidence="2">Uncharacterized protein</fullName>
    </submittedName>
</protein>
<accession>E1KRL7</accession>
<evidence type="ECO:0000313" key="2">
    <source>
        <dbReference type="EMBL" id="EFL45884.1"/>
    </source>
</evidence>
<evidence type="ECO:0000313" key="3">
    <source>
        <dbReference type="Proteomes" id="UP000003610"/>
    </source>
</evidence>
<dbReference type="AlphaFoldDB" id="E1KRL7"/>
<organism evidence="2 3">
    <name type="scientific">Prevotella disiens FB035-09AN</name>
    <dbReference type="NCBI Taxonomy" id="866771"/>
    <lineage>
        <taxon>Bacteria</taxon>
        <taxon>Pseudomonadati</taxon>
        <taxon>Bacteroidota</taxon>
        <taxon>Bacteroidia</taxon>
        <taxon>Bacteroidales</taxon>
        <taxon>Prevotellaceae</taxon>
        <taxon>Prevotella</taxon>
    </lineage>
</organism>
<feature type="compositionally biased region" description="Polar residues" evidence="1">
    <location>
        <begin position="8"/>
        <end position="39"/>
    </location>
</feature>
<proteinExistence type="predicted"/>
<dbReference type="STRING" id="866771.HMPREF9296_1377"/>
<evidence type="ECO:0000256" key="1">
    <source>
        <dbReference type="SAM" id="MobiDB-lite"/>
    </source>
</evidence>
<dbReference type="Proteomes" id="UP000003610">
    <property type="component" value="Unassembled WGS sequence"/>
</dbReference>
<reference evidence="2 3" key="1">
    <citation type="submission" date="2010-08" db="EMBL/GenBank/DDBJ databases">
        <authorList>
            <person name="Durkin A.S."/>
            <person name="Madupu R."/>
            <person name="Torralba M."/>
            <person name="Gillis M."/>
            <person name="Methe B."/>
            <person name="Sutton G."/>
            <person name="Nelson K.E."/>
        </authorList>
    </citation>
    <scope>NUCLEOTIDE SEQUENCE [LARGE SCALE GENOMIC DNA]</scope>
    <source>
        <strain evidence="2 3">FB035-09AN</strain>
    </source>
</reference>
<dbReference type="EMBL" id="AEDO01000038">
    <property type="protein sequence ID" value="EFL45884.1"/>
    <property type="molecule type" value="Genomic_DNA"/>
</dbReference>
<feature type="region of interest" description="Disordered" evidence="1">
    <location>
        <begin position="1"/>
        <end position="75"/>
    </location>
</feature>
<sequence>MLWEKGANETSTTGVAPANVTTEKVQQGNEPTGSASNHSNDSDRKDTQSSATKQVNEDKSTPTAKKRRKTESASK</sequence>
<name>E1KRL7_9BACT</name>
<comment type="caution">
    <text evidence="2">The sequence shown here is derived from an EMBL/GenBank/DDBJ whole genome shotgun (WGS) entry which is preliminary data.</text>
</comment>